<dbReference type="Pfam" id="PF25954">
    <property type="entry name" value="Beta-barrel_RND_2"/>
    <property type="match status" value="1"/>
</dbReference>
<evidence type="ECO:0000256" key="3">
    <source>
        <dbReference type="SAM" id="Coils"/>
    </source>
</evidence>
<proteinExistence type="inferred from homology"/>
<dbReference type="PROSITE" id="PS51257">
    <property type="entry name" value="PROKAR_LIPOPROTEIN"/>
    <property type="match status" value="1"/>
</dbReference>
<dbReference type="FunFam" id="2.40.30.170:FF:000010">
    <property type="entry name" value="Efflux RND transporter periplasmic adaptor subunit"/>
    <property type="match status" value="1"/>
</dbReference>
<feature type="coiled-coil region" evidence="3">
    <location>
        <begin position="119"/>
        <end position="170"/>
    </location>
</feature>
<dbReference type="Gene3D" id="2.40.30.170">
    <property type="match status" value="1"/>
</dbReference>
<evidence type="ECO:0000313" key="6">
    <source>
        <dbReference type="EMBL" id="RAJ83633.1"/>
    </source>
</evidence>
<dbReference type="GO" id="GO:0016020">
    <property type="term" value="C:membrane"/>
    <property type="evidence" value="ECO:0007669"/>
    <property type="project" value="InterPro"/>
</dbReference>
<dbReference type="SUPFAM" id="SSF111369">
    <property type="entry name" value="HlyD-like secretion proteins"/>
    <property type="match status" value="1"/>
</dbReference>
<dbReference type="EMBL" id="QLMA01000003">
    <property type="protein sequence ID" value="RAJ83633.1"/>
    <property type="molecule type" value="Genomic_DNA"/>
</dbReference>
<gene>
    <name evidence="6" type="ORF">CLV59_103604</name>
</gene>
<evidence type="ECO:0000259" key="5">
    <source>
        <dbReference type="Pfam" id="PF25967"/>
    </source>
</evidence>
<organism evidence="6 7">
    <name type="scientific">Chitinophaga dinghuensis</name>
    <dbReference type="NCBI Taxonomy" id="1539050"/>
    <lineage>
        <taxon>Bacteria</taxon>
        <taxon>Pseudomonadati</taxon>
        <taxon>Bacteroidota</taxon>
        <taxon>Chitinophagia</taxon>
        <taxon>Chitinophagales</taxon>
        <taxon>Chitinophagaceae</taxon>
        <taxon>Chitinophaga</taxon>
    </lineage>
</organism>
<evidence type="ECO:0000256" key="2">
    <source>
        <dbReference type="ARBA" id="ARBA00022448"/>
    </source>
</evidence>
<evidence type="ECO:0000313" key="7">
    <source>
        <dbReference type="Proteomes" id="UP000249819"/>
    </source>
</evidence>
<dbReference type="OrthoDB" id="998050at2"/>
<name>A0A327W4N5_9BACT</name>
<dbReference type="InterPro" id="IPR006143">
    <property type="entry name" value="RND_pump_MFP"/>
</dbReference>
<keyword evidence="3" id="KW-0175">Coiled coil</keyword>
<comment type="caution">
    <text evidence="6">The sequence shown here is derived from an EMBL/GenBank/DDBJ whole genome shotgun (WGS) entry which is preliminary data.</text>
</comment>
<dbReference type="InterPro" id="IPR051909">
    <property type="entry name" value="MFP_Cation_Efflux"/>
</dbReference>
<protein>
    <submittedName>
        <fullName evidence="6">Cobalt-zinc-cadmium efflux system membrane fusion protein</fullName>
    </submittedName>
</protein>
<dbReference type="Gene3D" id="2.40.420.20">
    <property type="match status" value="1"/>
</dbReference>
<accession>A0A327W4N5</accession>
<dbReference type="AlphaFoldDB" id="A0A327W4N5"/>
<dbReference type="Proteomes" id="UP000249819">
    <property type="component" value="Unassembled WGS sequence"/>
</dbReference>
<dbReference type="PANTHER" id="PTHR30097:SF16">
    <property type="entry name" value="CATION EFFLUX SYSTEM (CZCB-LIKE)"/>
    <property type="match status" value="1"/>
</dbReference>
<dbReference type="InterPro" id="IPR058627">
    <property type="entry name" value="MdtA-like_C"/>
</dbReference>
<sequence>MKTTKFLHAGSALGLALLCSCHNNQETQQTASNTLRMDTILVADSDVVAGSIKTTAVGMQDYSNTFTTAGMVKTIPTAYAEIASPFSGRVVKSYLSLGKQCTPQTPLFELSSPDFFAAQKTYFQEKSQLEQAKRTLQRQKDLMEHGVGAAKDLEEAQTAYDVEKREYENAVMGIRVFKANPETITLGQPLTVYAPINGEILENKVVLGQFIKDDGAAVAKIAALGKVWIAGQVKEKDLQKVRNAAECSVTIPSLPDTKLTCKIFHIGPVVDDETRSIEVLMEADNSKRLLSPGMYVTVEFFEKPAPAVVIPSKAVFLTNESNYVFVATGKNRFVKRKIKIMSVNADTTVIQSGLTKDESIVTDGGLYLQDIR</sequence>
<dbReference type="Pfam" id="PF25967">
    <property type="entry name" value="RND-MFP_C"/>
    <property type="match status" value="1"/>
</dbReference>
<dbReference type="NCBIfam" id="TIGR01730">
    <property type="entry name" value="RND_mfp"/>
    <property type="match status" value="1"/>
</dbReference>
<comment type="similarity">
    <text evidence="1">Belongs to the membrane fusion protein (MFP) (TC 8.A.1) family.</text>
</comment>
<feature type="domain" description="Multidrug resistance protein MdtA-like C-terminal permuted SH3" evidence="5">
    <location>
        <begin position="307"/>
        <end position="365"/>
    </location>
</feature>
<dbReference type="Gene3D" id="1.10.287.470">
    <property type="entry name" value="Helix hairpin bin"/>
    <property type="match status" value="1"/>
</dbReference>
<dbReference type="RefSeq" id="WP_111592268.1">
    <property type="nucleotide sequence ID" value="NZ_QLMA01000003.1"/>
</dbReference>
<reference evidence="6 7" key="1">
    <citation type="submission" date="2018-06" db="EMBL/GenBank/DDBJ databases">
        <title>Genomic Encyclopedia of Archaeal and Bacterial Type Strains, Phase II (KMG-II): from individual species to whole genera.</title>
        <authorList>
            <person name="Goeker M."/>
        </authorList>
    </citation>
    <scope>NUCLEOTIDE SEQUENCE [LARGE SCALE GENOMIC DNA]</scope>
    <source>
        <strain evidence="6 7">DSM 29821</strain>
    </source>
</reference>
<feature type="domain" description="CusB-like beta-barrel" evidence="4">
    <location>
        <begin position="226"/>
        <end position="300"/>
    </location>
</feature>
<evidence type="ECO:0000259" key="4">
    <source>
        <dbReference type="Pfam" id="PF25954"/>
    </source>
</evidence>
<evidence type="ECO:0000256" key="1">
    <source>
        <dbReference type="ARBA" id="ARBA00009477"/>
    </source>
</evidence>
<dbReference type="InterPro" id="IPR058792">
    <property type="entry name" value="Beta-barrel_RND_2"/>
</dbReference>
<dbReference type="GO" id="GO:0022857">
    <property type="term" value="F:transmembrane transporter activity"/>
    <property type="evidence" value="ECO:0007669"/>
    <property type="project" value="InterPro"/>
</dbReference>
<dbReference type="PANTHER" id="PTHR30097">
    <property type="entry name" value="CATION EFFLUX SYSTEM PROTEIN CUSB"/>
    <property type="match status" value="1"/>
</dbReference>
<keyword evidence="7" id="KW-1185">Reference proteome</keyword>
<keyword evidence="2" id="KW-0813">Transport</keyword>